<proteinExistence type="predicted"/>
<gene>
    <name evidence="1" type="ORF">EXN23_25905</name>
</gene>
<accession>A0ABY3BIH6</accession>
<evidence type="ECO:0000313" key="2">
    <source>
        <dbReference type="Proteomes" id="UP000319481"/>
    </source>
</evidence>
<dbReference type="Proteomes" id="UP000319481">
    <property type="component" value="Unassembled WGS sequence"/>
</dbReference>
<organism evidence="1 2">
    <name type="scientific">Agrobacterium salinitolerans</name>
    <dbReference type="NCBI Taxonomy" id="1183413"/>
    <lineage>
        <taxon>Bacteria</taxon>
        <taxon>Pseudomonadati</taxon>
        <taxon>Pseudomonadota</taxon>
        <taxon>Alphaproteobacteria</taxon>
        <taxon>Hyphomicrobiales</taxon>
        <taxon>Rhizobiaceae</taxon>
        <taxon>Rhizobium/Agrobacterium group</taxon>
        <taxon>Agrobacterium</taxon>
    </lineage>
</organism>
<name>A0ABY3BIH6_9HYPH</name>
<protein>
    <recommendedName>
        <fullName evidence="3">Secreted protein</fullName>
    </recommendedName>
</protein>
<reference evidence="1 2" key="1">
    <citation type="journal article" date="2019" name="Appl. Microbiol. Biotechnol.">
        <title>Differential efficiency of wild type rhizogenic strains for rol gene transformation of plants.</title>
        <authorList>
            <person name="Desmet S."/>
            <person name="De Keyser E."/>
            <person name="Van Vaerenbergh J."/>
            <person name="Baeyen S."/>
            <person name="Van Huylenbroeck J."/>
            <person name="Geelen D."/>
            <person name="Dhooghe E."/>
        </authorList>
    </citation>
    <scope>NUCLEOTIDE SEQUENCE [LARGE SCALE GENOMIC DNA]</scope>
    <source>
        <strain evidence="1 2">GBBC3283</strain>
    </source>
</reference>
<evidence type="ECO:0008006" key="3">
    <source>
        <dbReference type="Google" id="ProtNLM"/>
    </source>
</evidence>
<keyword evidence="2" id="KW-1185">Reference proteome</keyword>
<comment type="caution">
    <text evidence="1">The sequence shown here is derived from an EMBL/GenBank/DDBJ whole genome shotgun (WGS) entry which is preliminary data.</text>
</comment>
<dbReference type="EMBL" id="SGNZ01000034">
    <property type="protein sequence ID" value="TRA82639.1"/>
    <property type="molecule type" value="Genomic_DNA"/>
</dbReference>
<evidence type="ECO:0000313" key="1">
    <source>
        <dbReference type="EMBL" id="TRA82639.1"/>
    </source>
</evidence>
<sequence>MVATANFAVLPIVIFVTAKISRCFQTVERVLNARCRGKAHMTLFPARCGSQGAATGKNFAEKWQ</sequence>